<dbReference type="InterPro" id="IPR007731">
    <property type="entry name" value="DUF669"/>
</dbReference>
<feature type="compositionally biased region" description="Polar residues" evidence="1">
    <location>
        <begin position="160"/>
        <end position="174"/>
    </location>
</feature>
<name>A0A0F9GE75_9ZZZZ</name>
<gene>
    <name evidence="2" type="ORF">LCGC14_2194920</name>
</gene>
<proteinExistence type="predicted"/>
<dbReference type="Pfam" id="PF05037">
    <property type="entry name" value="DUF669"/>
    <property type="match status" value="1"/>
</dbReference>
<accession>A0A0F9GE75</accession>
<comment type="caution">
    <text evidence="2">The sequence shown here is derived from an EMBL/GenBank/DDBJ whole genome shotgun (WGS) entry which is preliminary data.</text>
</comment>
<sequence length="182" mass="19069">MNNDLANFFSGSAFDPFTVEPQGDFPIIPPGKYPVLTGVAGVCATRKGTGHYIKLPMTILDGPCKSRKLFDNINIDNPSQECVEIGLRTLSALAQAIGLQAVTDTDQLSNQVVIAHVKVKDDQNSVRTYSSPGGVAPPAAPGPAPERAAPTAPPATAPAVSNSLVQPNPNSPNLPWSDKEKA</sequence>
<evidence type="ECO:0008006" key="3">
    <source>
        <dbReference type="Google" id="ProtNLM"/>
    </source>
</evidence>
<dbReference type="AlphaFoldDB" id="A0A0F9GE75"/>
<reference evidence="2" key="1">
    <citation type="journal article" date="2015" name="Nature">
        <title>Complex archaea that bridge the gap between prokaryotes and eukaryotes.</title>
        <authorList>
            <person name="Spang A."/>
            <person name="Saw J.H."/>
            <person name="Jorgensen S.L."/>
            <person name="Zaremba-Niedzwiedzka K."/>
            <person name="Martijn J."/>
            <person name="Lind A.E."/>
            <person name="van Eijk R."/>
            <person name="Schleper C."/>
            <person name="Guy L."/>
            <person name="Ettema T.J."/>
        </authorList>
    </citation>
    <scope>NUCLEOTIDE SEQUENCE</scope>
</reference>
<protein>
    <recommendedName>
        <fullName evidence="3">DUF669 domain-containing protein</fullName>
    </recommendedName>
</protein>
<evidence type="ECO:0000256" key="1">
    <source>
        <dbReference type="SAM" id="MobiDB-lite"/>
    </source>
</evidence>
<organism evidence="2">
    <name type="scientific">marine sediment metagenome</name>
    <dbReference type="NCBI Taxonomy" id="412755"/>
    <lineage>
        <taxon>unclassified sequences</taxon>
        <taxon>metagenomes</taxon>
        <taxon>ecological metagenomes</taxon>
    </lineage>
</organism>
<evidence type="ECO:0000313" key="2">
    <source>
        <dbReference type="EMBL" id="KKL61477.1"/>
    </source>
</evidence>
<dbReference type="EMBL" id="LAZR01028807">
    <property type="protein sequence ID" value="KKL61477.1"/>
    <property type="molecule type" value="Genomic_DNA"/>
</dbReference>
<feature type="region of interest" description="Disordered" evidence="1">
    <location>
        <begin position="125"/>
        <end position="182"/>
    </location>
</feature>